<evidence type="ECO:0000313" key="3">
    <source>
        <dbReference type="Proteomes" id="UP000076404"/>
    </source>
</evidence>
<gene>
    <name evidence="2" type="ORF">GEMMAAP_17745</name>
</gene>
<feature type="transmembrane region" description="Helical" evidence="1">
    <location>
        <begin position="6"/>
        <end position="29"/>
    </location>
</feature>
<organism evidence="2 3">
    <name type="scientific">Gemmatimonas phototrophica</name>
    <dbReference type="NCBI Taxonomy" id="1379270"/>
    <lineage>
        <taxon>Bacteria</taxon>
        <taxon>Pseudomonadati</taxon>
        <taxon>Gemmatimonadota</taxon>
        <taxon>Gemmatimonadia</taxon>
        <taxon>Gemmatimonadales</taxon>
        <taxon>Gemmatimonadaceae</taxon>
        <taxon>Gemmatimonas</taxon>
    </lineage>
</organism>
<reference evidence="2 3" key="2">
    <citation type="journal article" date="2016" name="Environ. Microbiol. Rep.">
        <title>Metagenomic evidence for the presence of phototrophic Gemmatimonadetes bacteria in diverse environments.</title>
        <authorList>
            <person name="Zeng Y."/>
            <person name="Baumbach J."/>
            <person name="Barbosa E.G."/>
            <person name="Azevedo V."/>
            <person name="Zhang C."/>
            <person name="Koblizek M."/>
        </authorList>
    </citation>
    <scope>NUCLEOTIDE SEQUENCE [LARGE SCALE GENOMIC DNA]</scope>
    <source>
        <strain evidence="2 3">AP64</strain>
    </source>
</reference>
<accession>A0A143BNP5</accession>
<dbReference type="Proteomes" id="UP000076404">
    <property type="component" value="Chromosome"/>
</dbReference>
<keyword evidence="1" id="KW-1133">Transmembrane helix</keyword>
<evidence type="ECO:0000313" key="2">
    <source>
        <dbReference type="EMBL" id="AMW06130.1"/>
    </source>
</evidence>
<feature type="transmembrane region" description="Helical" evidence="1">
    <location>
        <begin position="76"/>
        <end position="101"/>
    </location>
</feature>
<dbReference type="KEGG" id="gph:GEMMAAP_17745"/>
<dbReference type="STRING" id="1379270.GEMMAAP_17745"/>
<dbReference type="InterPro" id="IPR036259">
    <property type="entry name" value="MFS_trans_sf"/>
</dbReference>
<feature type="transmembrane region" description="Helical" evidence="1">
    <location>
        <begin position="41"/>
        <end position="64"/>
    </location>
</feature>
<proteinExistence type="predicted"/>
<keyword evidence="1" id="KW-0472">Membrane</keyword>
<dbReference type="SUPFAM" id="SSF103473">
    <property type="entry name" value="MFS general substrate transporter"/>
    <property type="match status" value="1"/>
</dbReference>
<dbReference type="EMBL" id="CP011454">
    <property type="protein sequence ID" value="AMW06130.1"/>
    <property type="molecule type" value="Genomic_DNA"/>
</dbReference>
<sequence>MRSLFGVIYVLGGAVAGFGVGLGAALLFAKLTNVSSRDGAVGYLTIGVGLVGALVGLAAGMALYARSAPSGQGATYGWSAILGVTTLVGVVVLGAWSWLYLMEKPLEYDGAMATLELELRVDAANVPADTAPPWLQVEVHTSKTRPEGTVRWAAMRTEGPHRIIPVMQNPLMRATGRVIVVQLPGRQTEVFTPPMPRIPDSRADWSAWFRPERVESAAGAESSGSRSSMIELRYRVRRYGE</sequence>
<keyword evidence="3" id="KW-1185">Reference proteome</keyword>
<name>A0A143BNP5_9BACT</name>
<evidence type="ECO:0000256" key="1">
    <source>
        <dbReference type="SAM" id="Phobius"/>
    </source>
</evidence>
<keyword evidence="1" id="KW-0812">Transmembrane</keyword>
<dbReference type="RefSeq" id="WP_026848134.1">
    <property type="nucleotide sequence ID" value="NZ_CP011454.1"/>
</dbReference>
<protein>
    <submittedName>
        <fullName evidence="2">Uncharacterized protein</fullName>
    </submittedName>
</protein>
<reference evidence="2 3" key="1">
    <citation type="journal article" date="2014" name="Proc. Natl. Acad. Sci. U.S.A.">
        <title>Functional type 2 photosynthetic reaction centers found in the rare bacterial phylum Gemmatimonadetes.</title>
        <authorList>
            <person name="Zeng Y."/>
            <person name="Feng F."/>
            <person name="Medova H."/>
            <person name="Dean J."/>
            <person name="Koblizek M."/>
        </authorList>
    </citation>
    <scope>NUCLEOTIDE SEQUENCE [LARGE SCALE GENOMIC DNA]</scope>
    <source>
        <strain evidence="2 3">AP64</strain>
    </source>
</reference>
<dbReference type="AlphaFoldDB" id="A0A143BNP5"/>